<evidence type="ECO:0000256" key="1">
    <source>
        <dbReference type="SAM" id="SignalP"/>
    </source>
</evidence>
<organism evidence="3 4">
    <name type="scientific">Pedobacter metabolipauper</name>
    <dbReference type="NCBI Taxonomy" id="425513"/>
    <lineage>
        <taxon>Bacteria</taxon>
        <taxon>Pseudomonadati</taxon>
        <taxon>Bacteroidota</taxon>
        <taxon>Sphingobacteriia</taxon>
        <taxon>Sphingobacteriales</taxon>
        <taxon>Sphingobacteriaceae</taxon>
        <taxon>Pedobacter</taxon>
    </lineage>
</organism>
<dbReference type="Proteomes" id="UP000295620">
    <property type="component" value="Unassembled WGS sequence"/>
</dbReference>
<dbReference type="NCBIfam" id="TIGR03696">
    <property type="entry name" value="Rhs_assc_core"/>
    <property type="match status" value="1"/>
</dbReference>
<dbReference type="EMBL" id="SNYC01000003">
    <property type="protein sequence ID" value="TDQ11578.1"/>
    <property type="molecule type" value="Genomic_DNA"/>
</dbReference>
<dbReference type="InterPro" id="IPR022385">
    <property type="entry name" value="Rhs_assc_core"/>
</dbReference>
<proteinExistence type="predicted"/>
<keyword evidence="1" id="KW-0732">Signal</keyword>
<comment type="caution">
    <text evidence="3">The sequence shown here is derived from an EMBL/GenBank/DDBJ whole genome shotgun (WGS) entry which is preliminary data.</text>
</comment>
<feature type="chain" id="PRO_5020931801" evidence="1">
    <location>
        <begin position="21"/>
        <end position="1143"/>
    </location>
</feature>
<keyword evidence="4" id="KW-1185">Reference proteome</keyword>
<name>A0A4R6T1P5_9SPHI</name>
<sequence>MKTICYTFLSLILLFVEVNAQTDIRLVSHSAPVVTSTGSITLQDGFSVPSGSSFHAYITNTTTEITPSQHKPYILSFVSRKAGVWGSSIPNPGVYDMNANIQYMDALGRIDQEIAIKGSASLTDVITPHVYSLSGREETTYLPYPEYLGYSSVVYAPGSYRGAADNSQEYTYSNPPSGMSSSYAFSYYPFARSRYENSPLNRERERAFDGASWQSGGQTIKIDDDIKNVTDTVKSLKVSISPVTGVRSIVYGDNVWIGFGLLVKIVKDENWISEMGLAGTSREYSNLYGQVLLKRMYYKDGTAIKAASTYYVYDDFGNLCYVMPPKFEPTLSSVTNSTLLNELCFQYKYDSRQRVIEKKIPGKDWEYVIYNKLDQAVATQDANQRITNKWLCTKYDALGRVIITGIKTISKTRLEFQAEVNSQSIEWENRDYNSTTIGYSSVTYPSTLDSYLSIDYYDDYNLPGGNPYPDALSNGISKGLLTGSKVNVLGTTNMLWAVQYYDNEGRISKSYKQHYKGGLVNTGNYDEVTNTYDFTGSLLSSDRRHKVAATEALRILMEHEYNEKGQLTKTWETLNTTKVLLSKLEYDQLGKMQWKKLHSTDGGSSTFLSKTKYWFLDRGWLRSLESASFTTELYYDHVGNISQNEYHSARANGKFNYTYDNLNRLTNANYFKFQNGGAVDDSRLDETITYDKNGNIITLNRGGSGNGLMSYNYQNSSLSNKLSTVTKNGSAFRTYTYDSNGNSLTNGVSKTIDYNILNLPSAVKTSGTGAVISTYIYSAAGEKLRNTGSDGTRDYINGIVYRNNILDLIQTPEGKAIPNGSSFQFIYDLKDHLGNTRVSIDKGPSNDTARVVQADEYYAFGLHAPAFDGANNNKYLYNGKEKQIDLENQYDYGARFYDPVIGRWNVVDKLADNPNQFSKSPYAYTWNNPINLTDPDGNCPDCPDFDDPLGNGMSIVENQAYSIRDATSSATVTILSYLGNFATKGGIPVMKMEFTYGEAGRKQRIVPLEGNKDAGVLLAALDMTRLIPAGGVEGGLLSKSNLPKSAAIETVNKVVHGNSKESLLETTLYRLETYLGEYLKMGVTSKAVPEKRYSKKFMEGKRMVPVDRGVRINMLLKERKIVEVDPGPLNFEPWAGSKKLKFN</sequence>
<dbReference type="AlphaFoldDB" id="A0A4R6T1P5"/>
<feature type="signal peptide" evidence="1">
    <location>
        <begin position="1"/>
        <end position="20"/>
    </location>
</feature>
<protein>
    <submittedName>
        <fullName evidence="3">RHS repeat-associated protein</fullName>
    </submittedName>
</protein>
<dbReference type="InterPro" id="IPR045619">
    <property type="entry name" value="DUF6443"/>
</dbReference>
<dbReference type="Pfam" id="PF20041">
    <property type="entry name" value="DUF6443"/>
    <property type="match status" value="1"/>
</dbReference>
<dbReference type="Gene3D" id="2.180.10.10">
    <property type="entry name" value="RHS repeat-associated core"/>
    <property type="match status" value="1"/>
</dbReference>
<dbReference type="RefSeq" id="WP_166664809.1">
    <property type="nucleotide sequence ID" value="NZ_SNYC01000003.1"/>
</dbReference>
<feature type="domain" description="DUF6443" evidence="2">
    <location>
        <begin position="91"/>
        <end position="222"/>
    </location>
</feature>
<evidence type="ECO:0000313" key="4">
    <source>
        <dbReference type="Proteomes" id="UP000295620"/>
    </source>
</evidence>
<accession>A0A4R6T1P5</accession>
<reference evidence="3 4" key="1">
    <citation type="submission" date="2019-03" db="EMBL/GenBank/DDBJ databases">
        <title>Genomic Encyclopedia of Archaeal and Bacterial Type Strains, Phase II (KMG-II): from individual species to whole genera.</title>
        <authorList>
            <person name="Goeker M."/>
        </authorList>
    </citation>
    <scope>NUCLEOTIDE SEQUENCE [LARGE SCALE GENOMIC DNA]</scope>
    <source>
        <strain evidence="3 4">DSM 19035</strain>
    </source>
</reference>
<gene>
    <name evidence="3" type="ORF">ATK78_0701</name>
</gene>
<evidence type="ECO:0000313" key="3">
    <source>
        <dbReference type="EMBL" id="TDQ11578.1"/>
    </source>
</evidence>
<evidence type="ECO:0000259" key="2">
    <source>
        <dbReference type="Pfam" id="PF20041"/>
    </source>
</evidence>